<evidence type="ECO:0000313" key="2">
    <source>
        <dbReference type="Proteomes" id="UP000823405"/>
    </source>
</evidence>
<gene>
    <name evidence="1" type="ORF">BGZ97_008886</name>
</gene>
<organism evidence="1 2">
    <name type="scientific">Linnemannia gamsii</name>
    <dbReference type="NCBI Taxonomy" id="64522"/>
    <lineage>
        <taxon>Eukaryota</taxon>
        <taxon>Fungi</taxon>
        <taxon>Fungi incertae sedis</taxon>
        <taxon>Mucoromycota</taxon>
        <taxon>Mortierellomycotina</taxon>
        <taxon>Mortierellomycetes</taxon>
        <taxon>Mortierellales</taxon>
        <taxon>Mortierellaceae</taxon>
        <taxon>Linnemannia</taxon>
    </lineage>
</organism>
<dbReference type="Proteomes" id="UP000823405">
    <property type="component" value="Unassembled WGS sequence"/>
</dbReference>
<dbReference type="EMBL" id="JAAAIN010004136">
    <property type="protein sequence ID" value="KAG0282675.1"/>
    <property type="molecule type" value="Genomic_DNA"/>
</dbReference>
<reference evidence="1" key="1">
    <citation type="journal article" date="2020" name="Fungal Divers.">
        <title>Resolving the Mortierellaceae phylogeny through synthesis of multi-gene phylogenetics and phylogenomics.</title>
        <authorList>
            <person name="Vandepol N."/>
            <person name="Liber J."/>
            <person name="Desiro A."/>
            <person name="Na H."/>
            <person name="Kennedy M."/>
            <person name="Barry K."/>
            <person name="Grigoriev I.V."/>
            <person name="Miller A.N."/>
            <person name="O'Donnell K."/>
            <person name="Stajich J.E."/>
            <person name="Bonito G."/>
        </authorList>
    </citation>
    <scope>NUCLEOTIDE SEQUENCE</scope>
    <source>
        <strain evidence="1">NVP60</strain>
    </source>
</reference>
<evidence type="ECO:0000313" key="1">
    <source>
        <dbReference type="EMBL" id="KAG0282675.1"/>
    </source>
</evidence>
<dbReference type="AlphaFoldDB" id="A0A9P6QQT2"/>
<sequence>MKRALNWSGSSKLVRRYRRLPPRPPSVAIEDSINSRTYCNELANKVTALSLLFEANFEKWVAARAKVTETVEILEEPQQPTATDLMTDWSWR</sequence>
<feature type="non-terminal residue" evidence="1">
    <location>
        <position position="92"/>
    </location>
</feature>
<proteinExistence type="predicted"/>
<comment type="caution">
    <text evidence="1">The sequence shown here is derived from an EMBL/GenBank/DDBJ whole genome shotgun (WGS) entry which is preliminary data.</text>
</comment>
<accession>A0A9P6QQT2</accession>
<name>A0A9P6QQT2_9FUNG</name>
<keyword evidence="2" id="KW-1185">Reference proteome</keyword>
<protein>
    <submittedName>
        <fullName evidence="1">Uncharacterized protein</fullName>
    </submittedName>
</protein>